<dbReference type="EMBL" id="CAEY01000380">
    <property type="status" value="NOT_ANNOTATED_CDS"/>
    <property type="molecule type" value="Genomic_DNA"/>
</dbReference>
<sequence>MSLHIDEDFEDAFLPVTVYVQDVNDHAPEFQNVPYYLEVDELTPVGLTIFRGIHAIDKDKPNTANSDITYSIVGGNENNSFILSDPIEGILVVNKALDYDHGIREFKIQIQASDHGDPISLSQVTTMTIRIKDADDQNPVFTQEVYKASVSETPTITEKWDLM</sequence>
<dbReference type="GO" id="GO:0044331">
    <property type="term" value="P:cell-cell adhesion mediated by cadherin"/>
    <property type="evidence" value="ECO:0007669"/>
    <property type="project" value="TreeGrafter"/>
</dbReference>
<dbReference type="InterPro" id="IPR015919">
    <property type="entry name" value="Cadherin-like_sf"/>
</dbReference>
<dbReference type="HOGENOM" id="CLU_1629193_0_0_1"/>
<evidence type="ECO:0000259" key="9">
    <source>
        <dbReference type="PROSITE" id="PS50268"/>
    </source>
</evidence>
<dbReference type="AlphaFoldDB" id="T1KQT0"/>
<evidence type="ECO:0000313" key="10">
    <source>
        <dbReference type="EnsemblMetazoa" id="tetur18g01030.1"/>
    </source>
</evidence>
<dbReference type="GO" id="GO:0008013">
    <property type="term" value="F:beta-catenin binding"/>
    <property type="evidence" value="ECO:0007669"/>
    <property type="project" value="TreeGrafter"/>
</dbReference>
<comment type="subcellular location">
    <subcellularLocation>
        <location evidence="1">Membrane</location>
        <topology evidence="1">Single-pass membrane protein</topology>
    </subcellularLocation>
</comment>
<dbReference type="GO" id="GO:0016339">
    <property type="term" value="P:calcium-dependent cell-cell adhesion via plasma membrane cell adhesion molecules"/>
    <property type="evidence" value="ECO:0007669"/>
    <property type="project" value="TreeGrafter"/>
</dbReference>
<evidence type="ECO:0000256" key="8">
    <source>
        <dbReference type="PROSITE-ProRule" id="PRU00043"/>
    </source>
</evidence>
<keyword evidence="11" id="KW-1185">Reference proteome</keyword>
<dbReference type="GO" id="GO:0016477">
    <property type="term" value="P:cell migration"/>
    <property type="evidence" value="ECO:0007669"/>
    <property type="project" value="TreeGrafter"/>
</dbReference>
<dbReference type="PROSITE" id="PS00232">
    <property type="entry name" value="CADHERIN_1"/>
    <property type="match status" value="1"/>
</dbReference>
<dbReference type="Proteomes" id="UP000015104">
    <property type="component" value="Unassembled WGS sequence"/>
</dbReference>
<dbReference type="PANTHER" id="PTHR24027:SF422">
    <property type="entry name" value="CADHERIN DOMAIN-CONTAINING PROTEIN"/>
    <property type="match status" value="1"/>
</dbReference>
<dbReference type="eggNOG" id="KOG3594">
    <property type="taxonomic scope" value="Eukaryota"/>
</dbReference>
<dbReference type="CDD" id="cd11304">
    <property type="entry name" value="Cadherin_repeat"/>
    <property type="match status" value="1"/>
</dbReference>
<keyword evidence="2" id="KW-0812">Transmembrane</keyword>
<dbReference type="STRING" id="32264.T1KQT0"/>
<dbReference type="InterPro" id="IPR002126">
    <property type="entry name" value="Cadherin-like_dom"/>
</dbReference>
<dbReference type="GO" id="GO:0000902">
    <property type="term" value="P:cell morphogenesis"/>
    <property type="evidence" value="ECO:0007669"/>
    <property type="project" value="TreeGrafter"/>
</dbReference>
<dbReference type="SMART" id="SM00112">
    <property type="entry name" value="CA"/>
    <property type="match status" value="1"/>
</dbReference>
<evidence type="ECO:0000256" key="3">
    <source>
        <dbReference type="ARBA" id="ARBA00022729"/>
    </source>
</evidence>
<organism evidence="10 11">
    <name type="scientific">Tetranychus urticae</name>
    <name type="common">Two-spotted spider mite</name>
    <dbReference type="NCBI Taxonomy" id="32264"/>
    <lineage>
        <taxon>Eukaryota</taxon>
        <taxon>Metazoa</taxon>
        <taxon>Ecdysozoa</taxon>
        <taxon>Arthropoda</taxon>
        <taxon>Chelicerata</taxon>
        <taxon>Arachnida</taxon>
        <taxon>Acari</taxon>
        <taxon>Acariformes</taxon>
        <taxon>Trombidiformes</taxon>
        <taxon>Prostigmata</taxon>
        <taxon>Eleutherengona</taxon>
        <taxon>Raphignathae</taxon>
        <taxon>Tetranychoidea</taxon>
        <taxon>Tetranychidae</taxon>
        <taxon>Tetranychus</taxon>
    </lineage>
</organism>
<dbReference type="PRINTS" id="PR00205">
    <property type="entry name" value="CADHERIN"/>
</dbReference>
<dbReference type="InterPro" id="IPR039808">
    <property type="entry name" value="Cadherin"/>
</dbReference>
<feature type="domain" description="Cadherin" evidence="9">
    <location>
        <begin position="31"/>
        <end position="141"/>
    </location>
</feature>
<dbReference type="EnsemblMetazoa" id="tetur18g01030.1">
    <property type="protein sequence ID" value="tetur18g01030.1"/>
    <property type="gene ID" value="tetur18g01030"/>
</dbReference>
<name>T1KQT0_TETUR</name>
<keyword evidence="7" id="KW-0472">Membrane</keyword>
<dbReference type="GO" id="GO:0045296">
    <property type="term" value="F:cadherin binding"/>
    <property type="evidence" value="ECO:0007669"/>
    <property type="project" value="TreeGrafter"/>
</dbReference>
<dbReference type="GO" id="GO:0005912">
    <property type="term" value="C:adherens junction"/>
    <property type="evidence" value="ECO:0007669"/>
    <property type="project" value="TreeGrafter"/>
</dbReference>
<dbReference type="PANTHER" id="PTHR24027">
    <property type="entry name" value="CADHERIN-23"/>
    <property type="match status" value="1"/>
</dbReference>
<keyword evidence="4" id="KW-0677">Repeat</keyword>
<evidence type="ECO:0000256" key="5">
    <source>
        <dbReference type="ARBA" id="ARBA00022837"/>
    </source>
</evidence>
<keyword evidence="3" id="KW-0732">Signal</keyword>
<dbReference type="PROSITE" id="PS50268">
    <property type="entry name" value="CADHERIN_2"/>
    <property type="match status" value="1"/>
</dbReference>
<dbReference type="SUPFAM" id="SSF49313">
    <property type="entry name" value="Cadherin-like"/>
    <property type="match status" value="1"/>
</dbReference>
<reference evidence="10" key="2">
    <citation type="submission" date="2015-06" db="UniProtKB">
        <authorList>
            <consortium name="EnsemblMetazoa"/>
        </authorList>
    </citation>
    <scope>IDENTIFICATION</scope>
</reference>
<protein>
    <recommendedName>
        <fullName evidence="9">Cadherin domain-containing protein</fullName>
    </recommendedName>
</protein>
<keyword evidence="6" id="KW-1133">Transmembrane helix</keyword>
<evidence type="ECO:0000256" key="2">
    <source>
        <dbReference type="ARBA" id="ARBA00022692"/>
    </source>
</evidence>
<dbReference type="Pfam" id="PF00028">
    <property type="entry name" value="Cadherin"/>
    <property type="match status" value="1"/>
</dbReference>
<evidence type="ECO:0000256" key="4">
    <source>
        <dbReference type="ARBA" id="ARBA00022737"/>
    </source>
</evidence>
<evidence type="ECO:0000256" key="1">
    <source>
        <dbReference type="ARBA" id="ARBA00004167"/>
    </source>
</evidence>
<dbReference type="GO" id="GO:0034332">
    <property type="term" value="P:adherens junction organization"/>
    <property type="evidence" value="ECO:0007669"/>
    <property type="project" value="TreeGrafter"/>
</dbReference>
<dbReference type="GO" id="GO:0016342">
    <property type="term" value="C:catenin complex"/>
    <property type="evidence" value="ECO:0007669"/>
    <property type="project" value="TreeGrafter"/>
</dbReference>
<reference evidence="11" key="1">
    <citation type="submission" date="2011-08" db="EMBL/GenBank/DDBJ databases">
        <authorList>
            <person name="Rombauts S."/>
        </authorList>
    </citation>
    <scope>NUCLEOTIDE SEQUENCE</scope>
    <source>
        <strain evidence="11">London</strain>
    </source>
</reference>
<keyword evidence="5 8" id="KW-0106">Calcium</keyword>
<accession>T1KQT0</accession>
<evidence type="ECO:0000256" key="7">
    <source>
        <dbReference type="ARBA" id="ARBA00023136"/>
    </source>
</evidence>
<dbReference type="Gene3D" id="2.60.40.60">
    <property type="entry name" value="Cadherins"/>
    <property type="match status" value="1"/>
</dbReference>
<dbReference type="GO" id="GO:0007156">
    <property type="term" value="P:homophilic cell adhesion via plasma membrane adhesion molecules"/>
    <property type="evidence" value="ECO:0007669"/>
    <property type="project" value="InterPro"/>
</dbReference>
<dbReference type="GO" id="GO:0005509">
    <property type="term" value="F:calcium ion binding"/>
    <property type="evidence" value="ECO:0007669"/>
    <property type="project" value="UniProtKB-UniRule"/>
</dbReference>
<proteinExistence type="predicted"/>
<evidence type="ECO:0000313" key="11">
    <source>
        <dbReference type="Proteomes" id="UP000015104"/>
    </source>
</evidence>
<dbReference type="InterPro" id="IPR020894">
    <property type="entry name" value="Cadherin_CS"/>
</dbReference>
<evidence type="ECO:0000256" key="6">
    <source>
        <dbReference type="ARBA" id="ARBA00022989"/>
    </source>
</evidence>
<dbReference type="GO" id="GO:0007043">
    <property type="term" value="P:cell-cell junction assembly"/>
    <property type="evidence" value="ECO:0007669"/>
    <property type="project" value="TreeGrafter"/>
</dbReference>